<reference evidence="2" key="1">
    <citation type="submission" date="2020-11" db="EMBL/GenBank/DDBJ databases">
        <authorList>
            <consortium name="DOE Joint Genome Institute"/>
            <person name="Ahrendt S."/>
            <person name="Riley R."/>
            <person name="Andreopoulos W."/>
            <person name="Labutti K."/>
            <person name="Pangilinan J."/>
            <person name="Ruiz-Duenas F.J."/>
            <person name="Barrasa J.M."/>
            <person name="Sanchez-Garcia M."/>
            <person name="Camarero S."/>
            <person name="Miyauchi S."/>
            <person name="Serrano A."/>
            <person name="Linde D."/>
            <person name="Babiker R."/>
            <person name="Drula E."/>
            <person name="Ayuso-Fernandez I."/>
            <person name="Pacheco R."/>
            <person name="Padilla G."/>
            <person name="Ferreira P."/>
            <person name="Barriuso J."/>
            <person name="Kellner H."/>
            <person name="Castanera R."/>
            <person name="Alfaro M."/>
            <person name="Ramirez L."/>
            <person name="Pisabarro A.G."/>
            <person name="Kuo A."/>
            <person name="Tritt A."/>
            <person name="Lipzen A."/>
            <person name="He G."/>
            <person name="Yan M."/>
            <person name="Ng V."/>
            <person name="Cullen D."/>
            <person name="Martin F."/>
            <person name="Rosso M.-N."/>
            <person name="Henrissat B."/>
            <person name="Hibbett D."/>
            <person name="Martinez A.T."/>
            <person name="Grigoriev I.V."/>
        </authorList>
    </citation>
    <scope>NUCLEOTIDE SEQUENCE</scope>
    <source>
        <strain evidence="2">AH 40177</strain>
    </source>
</reference>
<proteinExistence type="predicted"/>
<protein>
    <submittedName>
        <fullName evidence="2">Uncharacterized protein</fullName>
    </submittedName>
</protein>
<keyword evidence="3" id="KW-1185">Reference proteome</keyword>
<organism evidence="2 3">
    <name type="scientific">Rhodocollybia butyracea</name>
    <dbReference type="NCBI Taxonomy" id="206335"/>
    <lineage>
        <taxon>Eukaryota</taxon>
        <taxon>Fungi</taxon>
        <taxon>Dikarya</taxon>
        <taxon>Basidiomycota</taxon>
        <taxon>Agaricomycotina</taxon>
        <taxon>Agaricomycetes</taxon>
        <taxon>Agaricomycetidae</taxon>
        <taxon>Agaricales</taxon>
        <taxon>Marasmiineae</taxon>
        <taxon>Omphalotaceae</taxon>
        <taxon>Rhodocollybia</taxon>
    </lineage>
</organism>
<evidence type="ECO:0000313" key="3">
    <source>
        <dbReference type="Proteomes" id="UP000772434"/>
    </source>
</evidence>
<evidence type="ECO:0000313" key="2">
    <source>
        <dbReference type="EMBL" id="KAF9065632.1"/>
    </source>
</evidence>
<sequence length="225" mass="24792">MFSQAFGVLDWKFVKCTESQIEDLEYGLSSGSSSIFVAPQLSRDNSNCDTPPSSTYTSRQAQYGSAAGRIPNRGLTHYSDPTTSRFPPIRTNTTFSSHECRESVTPSPFPALPSPSPSATSLPAPVSLQAFIPSFETSITRPGALQQRHPPRFYTMRWIFSTSLPGFSPSLVLNIPDTELDVTKKTVFLEVLASMALIPAFKGSYREQWVGCICSWRQKPIGRGI</sequence>
<feature type="compositionally biased region" description="Pro residues" evidence="1">
    <location>
        <begin position="107"/>
        <end position="116"/>
    </location>
</feature>
<evidence type="ECO:0000256" key="1">
    <source>
        <dbReference type="SAM" id="MobiDB-lite"/>
    </source>
</evidence>
<dbReference type="EMBL" id="JADNRY010000100">
    <property type="protein sequence ID" value="KAF9065632.1"/>
    <property type="molecule type" value="Genomic_DNA"/>
</dbReference>
<feature type="compositionally biased region" description="Polar residues" evidence="1">
    <location>
        <begin position="79"/>
        <end position="97"/>
    </location>
</feature>
<feature type="region of interest" description="Disordered" evidence="1">
    <location>
        <begin position="42"/>
        <end position="121"/>
    </location>
</feature>
<gene>
    <name evidence="2" type="ORF">BDP27DRAFT_1424610</name>
</gene>
<dbReference type="Proteomes" id="UP000772434">
    <property type="component" value="Unassembled WGS sequence"/>
</dbReference>
<comment type="caution">
    <text evidence="2">The sequence shown here is derived from an EMBL/GenBank/DDBJ whole genome shotgun (WGS) entry which is preliminary data.</text>
</comment>
<name>A0A9P5PM05_9AGAR</name>
<feature type="compositionally biased region" description="Polar residues" evidence="1">
    <location>
        <begin position="42"/>
        <end position="63"/>
    </location>
</feature>
<accession>A0A9P5PM05</accession>
<dbReference type="AlphaFoldDB" id="A0A9P5PM05"/>